<feature type="domain" description="FCP1 homology" evidence="6">
    <location>
        <begin position="281"/>
        <end position="440"/>
    </location>
</feature>
<dbReference type="GO" id="GO:0004721">
    <property type="term" value="F:phosphoprotein phosphatase activity"/>
    <property type="evidence" value="ECO:0007669"/>
    <property type="project" value="UniProtKB-KW"/>
</dbReference>
<dbReference type="PROSITE" id="PS50969">
    <property type="entry name" value="FCP1"/>
    <property type="match status" value="1"/>
</dbReference>
<protein>
    <submittedName>
        <fullName evidence="7">(thale cress) hypothetical protein</fullName>
    </submittedName>
</protein>
<gene>
    <name evidence="7" type="ORF">AT9943_LOCUS15954</name>
</gene>
<dbReference type="EMBL" id="LR881469">
    <property type="protein sequence ID" value="CAD5328297.1"/>
    <property type="molecule type" value="Genomic_DNA"/>
</dbReference>
<evidence type="ECO:0000256" key="5">
    <source>
        <dbReference type="SAM" id="MobiDB-lite"/>
    </source>
</evidence>
<evidence type="ECO:0000313" key="7">
    <source>
        <dbReference type="EMBL" id="CAD5328297.1"/>
    </source>
</evidence>
<reference evidence="7 8" key="1">
    <citation type="submission" date="2020-09" db="EMBL/GenBank/DDBJ databases">
        <authorList>
            <person name="Ashkenazy H."/>
        </authorList>
    </citation>
    <scope>NUCLEOTIDE SEQUENCE [LARGE SCALE GENOMIC DNA]</scope>
    <source>
        <strain evidence="8">cv. Cdm-0</strain>
    </source>
</reference>
<dbReference type="GO" id="GO:0005634">
    <property type="term" value="C:nucleus"/>
    <property type="evidence" value="ECO:0007669"/>
    <property type="project" value="UniProtKB-ARBA"/>
</dbReference>
<comment type="similarity">
    <text evidence="4">Belongs to the CTDSPL2 family.</text>
</comment>
<feature type="region of interest" description="Disordered" evidence="5">
    <location>
        <begin position="216"/>
        <end position="251"/>
    </location>
</feature>
<evidence type="ECO:0000256" key="1">
    <source>
        <dbReference type="ARBA" id="ARBA00022801"/>
    </source>
</evidence>
<dbReference type="CDD" id="cd07521">
    <property type="entry name" value="HAD_FCP1-like"/>
    <property type="match status" value="1"/>
</dbReference>
<dbReference type="FunFam" id="3.40.50.1000:FF:000015">
    <property type="entry name" value="CTD small phosphatase-like protein 2"/>
    <property type="match status" value="1"/>
</dbReference>
<dbReference type="Pfam" id="PF03031">
    <property type="entry name" value="NIF"/>
    <property type="match status" value="1"/>
</dbReference>
<dbReference type="InterPro" id="IPR050365">
    <property type="entry name" value="TIM50"/>
</dbReference>
<evidence type="ECO:0000259" key="6">
    <source>
        <dbReference type="PROSITE" id="PS50969"/>
    </source>
</evidence>
<dbReference type="InterPro" id="IPR023214">
    <property type="entry name" value="HAD_sf"/>
</dbReference>
<keyword evidence="2" id="KW-0904">Protein phosphatase</keyword>
<dbReference type="Gene3D" id="3.40.50.1000">
    <property type="entry name" value="HAD superfamily/HAD-like"/>
    <property type="match status" value="1"/>
</dbReference>
<dbReference type="InterPro" id="IPR004274">
    <property type="entry name" value="FCP1_dom"/>
</dbReference>
<keyword evidence="1" id="KW-0378">Hydrolase</keyword>
<evidence type="ECO:0000256" key="4">
    <source>
        <dbReference type="ARBA" id="ARBA00038355"/>
    </source>
</evidence>
<dbReference type="AlphaFoldDB" id="A0A7G2F402"/>
<dbReference type="Proteomes" id="UP000516314">
    <property type="component" value="Chromosome 4"/>
</dbReference>
<feature type="compositionally biased region" description="Basic and acidic residues" evidence="5">
    <location>
        <begin position="216"/>
        <end position="245"/>
    </location>
</feature>
<dbReference type="SUPFAM" id="SSF56784">
    <property type="entry name" value="HAD-like"/>
    <property type="match status" value="1"/>
</dbReference>
<evidence type="ECO:0000256" key="3">
    <source>
        <dbReference type="ARBA" id="ARBA00037324"/>
    </source>
</evidence>
<dbReference type="InterPro" id="IPR011948">
    <property type="entry name" value="Dullard_phosphatase"/>
</dbReference>
<dbReference type="PANTHER" id="PTHR12210">
    <property type="entry name" value="DULLARD PROTEIN PHOSPHATASE"/>
    <property type="match status" value="1"/>
</dbReference>
<evidence type="ECO:0000313" key="8">
    <source>
        <dbReference type="Proteomes" id="UP000516314"/>
    </source>
</evidence>
<evidence type="ECO:0000256" key="2">
    <source>
        <dbReference type="ARBA" id="ARBA00022912"/>
    </source>
</evidence>
<dbReference type="NCBIfam" id="TIGR02251">
    <property type="entry name" value="HIF-SF_euk"/>
    <property type="match status" value="1"/>
</dbReference>
<organism evidence="7 8">
    <name type="scientific">Arabidopsis thaliana</name>
    <name type="common">Mouse-ear cress</name>
    <dbReference type="NCBI Taxonomy" id="3702"/>
    <lineage>
        <taxon>Eukaryota</taxon>
        <taxon>Viridiplantae</taxon>
        <taxon>Streptophyta</taxon>
        <taxon>Embryophyta</taxon>
        <taxon>Tracheophyta</taxon>
        <taxon>Spermatophyta</taxon>
        <taxon>Magnoliopsida</taxon>
        <taxon>eudicotyledons</taxon>
        <taxon>Gunneridae</taxon>
        <taxon>Pentapetalae</taxon>
        <taxon>rosids</taxon>
        <taxon>malvids</taxon>
        <taxon>Brassicales</taxon>
        <taxon>Brassicaceae</taxon>
        <taxon>Camelineae</taxon>
        <taxon>Arabidopsis</taxon>
    </lineage>
</organism>
<proteinExistence type="inferred from homology"/>
<dbReference type="SMART" id="SM00577">
    <property type="entry name" value="CPDc"/>
    <property type="match status" value="1"/>
</dbReference>
<sequence>MIKNSCYRSLVVVFLETMPMPFLKMKSKISKDSLREKRVLGVCKKPHKDVKNSCFDPKISERMELLVTATQNCYNNEEQNIGLDSSTRDVVTNEPQDLLVEDSSKNASNMDTIFSPVLDDELYSETDRVFVEGNNVQWEMPRWGADDCSNNQFCNDSDYFLSDVLIASLPFYESGNVDFFTEISPLPHCIFPEPSVLLDAAEQYMLLPYLEDRSASSDDVKSDEDNRINRSRSKNLEAAENHTEAEQTEDFDPQIFLRNQPELADVVFNYFPDMQQPRDSPKRKAVTLVLDLDETLVHSTLEVCRDTDFSFRVTFNMQENTVYVKQRPYLYRFLERVVELFHVVIFTASHSIYASQLLDILDPDGKFVSQRFYRDSCILSDGIYTKDLTVLGLDLAKVAIVDNCPQVYRLQINNGIPIKSWYDDPTDDGLITLLPFLETLADANDVRPVIAKRFDHSTRSSFD</sequence>
<comment type="function">
    <text evidence="3">Probable phosphatase.</text>
</comment>
<dbReference type="InterPro" id="IPR036412">
    <property type="entry name" value="HAD-like_sf"/>
</dbReference>
<accession>A0A7G2F402</accession>
<name>A0A7G2F402_ARATH</name>